<dbReference type="SUPFAM" id="SSF52058">
    <property type="entry name" value="L domain-like"/>
    <property type="match status" value="1"/>
</dbReference>
<gene>
    <name evidence="2" type="ORF">IPP15_17270</name>
</gene>
<accession>A0A9D7SVX2</accession>
<proteinExistence type="predicted"/>
<protein>
    <submittedName>
        <fullName evidence="2">Pentapeptide repeat-containing protein</fullName>
    </submittedName>
</protein>
<feature type="compositionally biased region" description="Basic and acidic residues" evidence="1">
    <location>
        <begin position="459"/>
        <end position="469"/>
    </location>
</feature>
<dbReference type="Pfam" id="PF23952">
    <property type="entry name" value="LRR_EndoS"/>
    <property type="match status" value="1"/>
</dbReference>
<evidence type="ECO:0000313" key="3">
    <source>
        <dbReference type="Proteomes" id="UP000808337"/>
    </source>
</evidence>
<dbReference type="PANTHER" id="PTHR14136:SF25">
    <property type="entry name" value="BTB_POZ DOMAIN-CONTAINING PROTEIN"/>
    <property type="match status" value="1"/>
</dbReference>
<dbReference type="InterPro" id="IPR001646">
    <property type="entry name" value="5peptide_repeat"/>
</dbReference>
<evidence type="ECO:0000256" key="1">
    <source>
        <dbReference type="SAM" id="MobiDB-lite"/>
    </source>
</evidence>
<dbReference type="InterPro" id="IPR001611">
    <property type="entry name" value="Leu-rich_rpt"/>
</dbReference>
<dbReference type="Pfam" id="PF00805">
    <property type="entry name" value="Pentapeptide"/>
    <property type="match status" value="3"/>
</dbReference>
<dbReference type="PROSITE" id="PS51450">
    <property type="entry name" value="LRR"/>
    <property type="match status" value="1"/>
</dbReference>
<sequence>MRFDNANFQSGNGYSVAFLPGAVLSNSTFRSAQLNGVDFSNSYIINGQFNNLTLLSTNFSGATMPQCNFQNSVLEGVIFKGAILQSTNFSQCTMKISPTGGAGVDFTCTQLGGANFANAIILQANFSDAVMPTSDLCCKTLDGYYCGIIAINQLGYGAITFPVLNNNITCPNGDFAKCTGSQWELPGWRSANCNSQHVTQILWYKPNCGGHDTTGIINFPDPNLQASIFNQMSGGNPDYVITKNAAAQVVSLNCPSASISNLDGLQYFTSLQQLNLSGNKLVDGTFFTRLPTLHSLNVSGNQLSILNLQGLSALNVLNASNNKLVTVLLDASSYLNYLDVSYNSLSQMDITVQNTLNYVDMSNNLLTSVGNLSNFSSVNSIYLQNNSLTQIGNLANIFNNGQGNLLYMNISCNLPFLCNTLGLSSTPAQRDFLTHSLCGVNDLPGCHTSPKNSPSPNKTKQDVKTKNKS</sequence>
<dbReference type="SUPFAM" id="SSF141571">
    <property type="entry name" value="Pentapeptide repeat-like"/>
    <property type="match status" value="1"/>
</dbReference>
<feature type="compositionally biased region" description="Polar residues" evidence="1">
    <location>
        <begin position="449"/>
        <end position="458"/>
    </location>
</feature>
<dbReference type="AlphaFoldDB" id="A0A9D7SVX2"/>
<organism evidence="2 3">
    <name type="scientific">Candidatus Opimibacter skivensis</name>
    <dbReference type="NCBI Taxonomy" id="2982028"/>
    <lineage>
        <taxon>Bacteria</taxon>
        <taxon>Pseudomonadati</taxon>
        <taxon>Bacteroidota</taxon>
        <taxon>Saprospiria</taxon>
        <taxon>Saprospirales</taxon>
        <taxon>Saprospiraceae</taxon>
        <taxon>Candidatus Opimibacter</taxon>
    </lineage>
</organism>
<dbReference type="InterPro" id="IPR032675">
    <property type="entry name" value="LRR_dom_sf"/>
</dbReference>
<name>A0A9D7SVX2_9BACT</name>
<dbReference type="InterPro" id="IPR051082">
    <property type="entry name" value="Pentapeptide-BTB/POZ_domain"/>
</dbReference>
<evidence type="ECO:0000313" key="2">
    <source>
        <dbReference type="EMBL" id="MBK9984092.1"/>
    </source>
</evidence>
<comment type="caution">
    <text evidence="2">The sequence shown here is derived from an EMBL/GenBank/DDBJ whole genome shotgun (WGS) entry which is preliminary data.</text>
</comment>
<dbReference type="Gene3D" id="3.80.10.10">
    <property type="entry name" value="Ribonuclease Inhibitor"/>
    <property type="match status" value="1"/>
</dbReference>
<reference evidence="2 3" key="1">
    <citation type="submission" date="2020-10" db="EMBL/GenBank/DDBJ databases">
        <title>Connecting structure to function with the recovery of over 1000 high-quality activated sludge metagenome-assembled genomes encoding full-length rRNA genes using long-read sequencing.</title>
        <authorList>
            <person name="Singleton C.M."/>
            <person name="Petriglieri F."/>
            <person name="Kristensen J.M."/>
            <person name="Kirkegaard R.H."/>
            <person name="Michaelsen T.Y."/>
            <person name="Andersen M.H."/>
            <person name="Karst S.M."/>
            <person name="Dueholm M.S."/>
            <person name="Nielsen P.H."/>
            <person name="Albertsen M."/>
        </authorList>
    </citation>
    <scope>NUCLEOTIDE SEQUENCE [LARGE SCALE GENOMIC DNA]</scope>
    <source>
        <strain evidence="2">Ribe_18-Q3-R11-54_MAXAC.273</strain>
    </source>
</reference>
<dbReference type="EMBL" id="JADKGY010000029">
    <property type="protein sequence ID" value="MBK9984092.1"/>
    <property type="molecule type" value="Genomic_DNA"/>
</dbReference>
<dbReference type="Proteomes" id="UP000808337">
    <property type="component" value="Unassembled WGS sequence"/>
</dbReference>
<feature type="region of interest" description="Disordered" evidence="1">
    <location>
        <begin position="447"/>
        <end position="469"/>
    </location>
</feature>
<dbReference type="PANTHER" id="PTHR14136">
    <property type="entry name" value="BTB_POZ DOMAIN-CONTAINING PROTEIN KCTD9"/>
    <property type="match status" value="1"/>
</dbReference>
<dbReference type="Gene3D" id="2.160.20.80">
    <property type="entry name" value="E3 ubiquitin-protein ligase SopA"/>
    <property type="match status" value="1"/>
</dbReference>